<proteinExistence type="predicted"/>
<name>A0A8J3WJV2_9ACTN</name>
<gene>
    <name evidence="1" type="ORF">Psi01_25400</name>
</gene>
<organism evidence="1 2">
    <name type="scientific">Planobispora siamensis</name>
    <dbReference type="NCBI Taxonomy" id="936338"/>
    <lineage>
        <taxon>Bacteria</taxon>
        <taxon>Bacillati</taxon>
        <taxon>Actinomycetota</taxon>
        <taxon>Actinomycetes</taxon>
        <taxon>Streptosporangiales</taxon>
        <taxon>Streptosporangiaceae</taxon>
        <taxon>Planobispora</taxon>
    </lineage>
</organism>
<keyword evidence="2" id="KW-1185">Reference proteome</keyword>
<evidence type="ECO:0000313" key="1">
    <source>
        <dbReference type="EMBL" id="GIH91910.1"/>
    </source>
</evidence>
<dbReference type="EMBL" id="BOOJ01000023">
    <property type="protein sequence ID" value="GIH91910.1"/>
    <property type="molecule type" value="Genomic_DNA"/>
</dbReference>
<dbReference type="RefSeq" id="WP_204064160.1">
    <property type="nucleotide sequence ID" value="NZ_BOOJ01000023.1"/>
</dbReference>
<evidence type="ECO:0000313" key="2">
    <source>
        <dbReference type="Proteomes" id="UP000619788"/>
    </source>
</evidence>
<protein>
    <submittedName>
        <fullName evidence="1">Uncharacterized protein</fullName>
    </submittedName>
</protein>
<dbReference type="Proteomes" id="UP000619788">
    <property type="component" value="Unassembled WGS sequence"/>
</dbReference>
<accession>A0A8J3WJV2</accession>
<dbReference type="AlphaFoldDB" id="A0A8J3WJV2"/>
<reference evidence="1 2" key="1">
    <citation type="submission" date="2021-01" db="EMBL/GenBank/DDBJ databases">
        <title>Whole genome shotgun sequence of Planobispora siamensis NBRC 107568.</title>
        <authorList>
            <person name="Komaki H."/>
            <person name="Tamura T."/>
        </authorList>
    </citation>
    <scope>NUCLEOTIDE SEQUENCE [LARGE SCALE GENOMIC DNA]</scope>
    <source>
        <strain evidence="1 2">NBRC 107568</strain>
    </source>
</reference>
<comment type="caution">
    <text evidence="1">The sequence shown here is derived from an EMBL/GenBank/DDBJ whole genome shotgun (WGS) entry which is preliminary data.</text>
</comment>
<sequence>MSPTVHEQSVERLAELLASRTAHRGEIDMATCPGCIGRGTGTRCCMCDGTIPEELRRTPDSPNEVRADCVGCQRGAVHTH</sequence>